<feature type="compositionally biased region" description="Basic and acidic residues" evidence="5">
    <location>
        <begin position="43"/>
        <end position="52"/>
    </location>
</feature>
<dbReference type="Gene3D" id="1.20.1250.20">
    <property type="entry name" value="MFS general substrate transporter like domains"/>
    <property type="match status" value="2"/>
</dbReference>
<feature type="transmembrane region" description="Helical" evidence="6">
    <location>
        <begin position="100"/>
        <end position="118"/>
    </location>
</feature>
<feature type="transmembrane region" description="Helical" evidence="6">
    <location>
        <begin position="316"/>
        <end position="336"/>
    </location>
</feature>
<feature type="region of interest" description="Disordered" evidence="5">
    <location>
        <begin position="1"/>
        <end position="52"/>
    </location>
</feature>
<sequence>MAPSNSLVPEHTSEASRNDRDQAPHDEAENDEQTPLLRGSSPSERKTDHGDEPKVRLSAFRVAAVAFSLWLLIFLQASNMSGITVIQGAIAADLEAYDDTAWFTTAYLIAMSSLAPLAGKLAAVFSPRSLIIPVAILVAIGTIVSAHALSFEAFVLGRVVTGMGGAGVLTLAIILMLDLTSKKTRGVALGMVNAGFSIGVSLGGIVYGAMLPAVGWRALFWIQSPVAVLAGTMLFLSLPNSFTKPSEFSVFRRLRRIDYLGAALLILTIVLFLFGLGGGAIKFLPLVLSPVALILFVLVENFVAPDPVIPLQVLKSRAVLLSCVAQLGLMSARWTVLYYAPIFMLAVRGTPRAEAGAVLVPTNMAFASGGLIVGYLHIRRNGSFWLPCVVAIMLFSISMFALSSVATSGFHLAALVASVIAGGVATGAALNYTLAHMLHHSHDGTQYITTSLIGTFRGFGGAFGTSIGGGIFSRYLRSSLSEGFRLLDETDVLDPERRRLVSRLLGAPELVWQGGLGAADKDVAIQAYAGATRGVWQAAAILGIVVCVLQAGTGWRGPEPAIVMEQAEAQTNVLENEGTEEV</sequence>
<reference evidence="8" key="1">
    <citation type="journal article" date="2021" name="J Fungi (Basel)">
        <title>Genomic and Metabolomic Analyses of the Marine Fungus Emericellopsis cladophorae: Insights into Saltwater Adaptability Mechanisms and Its Biosynthetic Potential.</title>
        <authorList>
            <person name="Goncalves M.F.M."/>
            <person name="Hilario S."/>
            <person name="Van de Peer Y."/>
            <person name="Esteves A.C."/>
            <person name="Alves A."/>
        </authorList>
    </citation>
    <scope>NUCLEOTIDE SEQUENCE</scope>
    <source>
        <strain evidence="8">MUM 19.33</strain>
    </source>
</reference>
<feature type="transmembrane region" description="Helical" evidence="6">
    <location>
        <begin position="59"/>
        <end position="80"/>
    </location>
</feature>
<feature type="transmembrane region" description="Helical" evidence="6">
    <location>
        <begin position="356"/>
        <end position="377"/>
    </location>
</feature>
<comment type="subcellular location">
    <subcellularLocation>
        <location evidence="1">Membrane</location>
        <topology evidence="1">Multi-pass membrane protein</topology>
    </subcellularLocation>
</comment>
<feature type="compositionally biased region" description="Basic and acidic residues" evidence="5">
    <location>
        <begin position="11"/>
        <end position="27"/>
    </location>
</feature>
<keyword evidence="3 6" id="KW-1133">Transmembrane helix</keyword>
<keyword evidence="2 6" id="KW-0812">Transmembrane</keyword>
<keyword evidence="4 6" id="KW-0472">Membrane</keyword>
<evidence type="ECO:0000256" key="1">
    <source>
        <dbReference type="ARBA" id="ARBA00004141"/>
    </source>
</evidence>
<dbReference type="GO" id="GO:0015174">
    <property type="term" value="F:basic amino acid transmembrane transporter activity"/>
    <property type="evidence" value="ECO:0007669"/>
    <property type="project" value="TreeGrafter"/>
</dbReference>
<dbReference type="EMBL" id="JAGIXG020000029">
    <property type="protein sequence ID" value="KAI6780721.1"/>
    <property type="molecule type" value="Genomic_DNA"/>
</dbReference>
<dbReference type="InterPro" id="IPR020846">
    <property type="entry name" value="MFS_dom"/>
</dbReference>
<evidence type="ECO:0000256" key="5">
    <source>
        <dbReference type="SAM" id="MobiDB-lite"/>
    </source>
</evidence>
<evidence type="ECO:0000256" key="2">
    <source>
        <dbReference type="ARBA" id="ARBA00022692"/>
    </source>
</evidence>
<feature type="transmembrane region" description="Helical" evidence="6">
    <location>
        <begin position="412"/>
        <end position="434"/>
    </location>
</feature>
<dbReference type="GeneID" id="75827744"/>
<dbReference type="RefSeq" id="XP_051361577.1">
    <property type="nucleotide sequence ID" value="XM_051507284.1"/>
</dbReference>
<evidence type="ECO:0000313" key="9">
    <source>
        <dbReference type="Proteomes" id="UP001055219"/>
    </source>
</evidence>
<evidence type="ECO:0000313" key="8">
    <source>
        <dbReference type="EMBL" id="KAI6780721.1"/>
    </source>
</evidence>
<dbReference type="AlphaFoldDB" id="A0A9P9XZX0"/>
<feature type="transmembrane region" description="Helical" evidence="6">
    <location>
        <begin position="216"/>
        <end position="238"/>
    </location>
</feature>
<evidence type="ECO:0000256" key="3">
    <source>
        <dbReference type="ARBA" id="ARBA00022989"/>
    </source>
</evidence>
<dbReference type="PANTHER" id="PTHR23501:SF6">
    <property type="entry name" value="MULTIDRUG TRANSPORTER, PUTATIVE (AFU_ORTHOLOGUE AFUA_3G14560)-RELATED"/>
    <property type="match status" value="1"/>
</dbReference>
<keyword evidence="9" id="KW-1185">Reference proteome</keyword>
<comment type="caution">
    <text evidence="8">The sequence shown here is derived from an EMBL/GenBank/DDBJ whole genome shotgun (WGS) entry which is preliminary data.</text>
</comment>
<feature type="domain" description="Major facilitator superfamily (MFS) profile" evidence="7">
    <location>
        <begin position="65"/>
        <end position="555"/>
    </location>
</feature>
<dbReference type="PROSITE" id="PS50850">
    <property type="entry name" value="MFS"/>
    <property type="match status" value="1"/>
</dbReference>
<dbReference type="Pfam" id="PF07690">
    <property type="entry name" value="MFS_1"/>
    <property type="match status" value="1"/>
</dbReference>
<accession>A0A9P9XZX0</accession>
<feature type="transmembrane region" description="Helical" evidence="6">
    <location>
        <begin position="384"/>
        <end position="406"/>
    </location>
</feature>
<dbReference type="InterPro" id="IPR011701">
    <property type="entry name" value="MFS"/>
</dbReference>
<protein>
    <submittedName>
        <fullName evidence="8">Major Facilitator Superfamily</fullName>
    </submittedName>
</protein>
<dbReference type="GO" id="GO:0000329">
    <property type="term" value="C:fungal-type vacuole membrane"/>
    <property type="evidence" value="ECO:0007669"/>
    <property type="project" value="TreeGrafter"/>
</dbReference>
<reference evidence="8" key="2">
    <citation type="submission" date="2022-07" db="EMBL/GenBank/DDBJ databases">
        <authorList>
            <person name="Goncalves M.F.M."/>
            <person name="Hilario S."/>
            <person name="Van De Peer Y."/>
            <person name="Esteves A.C."/>
            <person name="Alves A."/>
        </authorList>
    </citation>
    <scope>NUCLEOTIDE SEQUENCE</scope>
    <source>
        <strain evidence="8">MUM 19.33</strain>
    </source>
</reference>
<evidence type="ECO:0000256" key="4">
    <source>
        <dbReference type="ARBA" id="ARBA00023136"/>
    </source>
</evidence>
<feature type="transmembrane region" description="Helical" evidence="6">
    <location>
        <begin position="259"/>
        <end position="277"/>
    </location>
</feature>
<dbReference type="PANTHER" id="PTHR23501">
    <property type="entry name" value="MAJOR FACILITATOR SUPERFAMILY"/>
    <property type="match status" value="1"/>
</dbReference>
<dbReference type="OrthoDB" id="4160219at2759"/>
<evidence type="ECO:0000259" key="7">
    <source>
        <dbReference type="PROSITE" id="PS50850"/>
    </source>
</evidence>
<name>A0A9P9XZX0_9HYPO</name>
<dbReference type="InterPro" id="IPR036259">
    <property type="entry name" value="MFS_trans_sf"/>
</dbReference>
<feature type="transmembrane region" description="Helical" evidence="6">
    <location>
        <begin position="130"/>
        <end position="149"/>
    </location>
</feature>
<dbReference type="SUPFAM" id="SSF103473">
    <property type="entry name" value="MFS general substrate transporter"/>
    <property type="match status" value="1"/>
</dbReference>
<gene>
    <name evidence="8" type="ORF">J7T54_001225</name>
</gene>
<evidence type="ECO:0000256" key="6">
    <source>
        <dbReference type="SAM" id="Phobius"/>
    </source>
</evidence>
<feature type="transmembrane region" description="Helical" evidence="6">
    <location>
        <begin position="283"/>
        <end position="304"/>
    </location>
</feature>
<feature type="transmembrane region" description="Helical" evidence="6">
    <location>
        <begin position="155"/>
        <end position="177"/>
    </location>
</feature>
<organism evidence="8 9">
    <name type="scientific">Emericellopsis cladophorae</name>
    <dbReference type="NCBI Taxonomy" id="2686198"/>
    <lineage>
        <taxon>Eukaryota</taxon>
        <taxon>Fungi</taxon>
        <taxon>Dikarya</taxon>
        <taxon>Ascomycota</taxon>
        <taxon>Pezizomycotina</taxon>
        <taxon>Sordariomycetes</taxon>
        <taxon>Hypocreomycetidae</taxon>
        <taxon>Hypocreales</taxon>
        <taxon>Bionectriaceae</taxon>
        <taxon>Emericellopsis</taxon>
    </lineage>
</organism>
<dbReference type="Proteomes" id="UP001055219">
    <property type="component" value="Unassembled WGS sequence"/>
</dbReference>
<feature type="transmembrane region" description="Helical" evidence="6">
    <location>
        <begin position="189"/>
        <end position="210"/>
    </location>
</feature>
<proteinExistence type="predicted"/>